<evidence type="ECO:0000256" key="7">
    <source>
        <dbReference type="SAM" id="MobiDB-lite"/>
    </source>
</evidence>
<dbReference type="Pfam" id="PF00989">
    <property type="entry name" value="PAS"/>
    <property type="match status" value="1"/>
</dbReference>
<evidence type="ECO:0000256" key="3">
    <source>
        <dbReference type="ARBA" id="ARBA00012438"/>
    </source>
</evidence>
<dbReference type="NCBIfam" id="TIGR00229">
    <property type="entry name" value="sensory_box"/>
    <property type="match status" value="1"/>
</dbReference>
<evidence type="ECO:0000256" key="4">
    <source>
        <dbReference type="ARBA" id="ARBA00022553"/>
    </source>
</evidence>
<dbReference type="PROSITE" id="PS50112">
    <property type="entry name" value="PAS"/>
    <property type="match status" value="1"/>
</dbReference>
<dbReference type="InterPro" id="IPR013767">
    <property type="entry name" value="PAS_fold"/>
</dbReference>
<dbReference type="PANTHER" id="PTHR43547">
    <property type="entry name" value="TWO-COMPONENT HISTIDINE KINASE"/>
    <property type="match status" value="1"/>
</dbReference>
<feature type="domain" description="PAS" evidence="9">
    <location>
        <begin position="15"/>
        <end position="80"/>
    </location>
</feature>
<dbReference type="SUPFAM" id="SSF55874">
    <property type="entry name" value="ATPase domain of HSP90 chaperone/DNA topoisomerase II/histidine kinase"/>
    <property type="match status" value="1"/>
</dbReference>
<dbReference type="PROSITE" id="PS50109">
    <property type="entry name" value="HIS_KIN"/>
    <property type="match status" value="1"/>
</dbReference>
<dbReference type="Gene3D" id="3.30.565.10">
    <property type="entry name" value="Histidine kinase-like ATPase, C-terminal domain"/>
    <property type="match status" value="1"/>
</dbReference>
<dbReference type="InterPro" id="IPR003594">
    <property type="entry name" value="HATPase_dom"/>
</dbReference>
<dbReference type="Gene3D" id="1.10.287.130">
    <property type="match status" value="1"/>
</dbReference>
<dbReference type="GO" id="GO:0000155">
    <property type="term" value="F:phosphorelay sensor kinase activity"/>
    <property type="evidence" value="ECO:0007669"/>
    <property type="project" value="InterPro"/>
</dbReference>
<protein>
    <recommendedName>
        <fullName evidence="3">histidine kinase</fullName>
        <ecNumber evidence="3">2.7.13.3</ecNumber>
    </recommendedName>
</protein>
<comment type="subcellular location">
    <subcellularLocation>
        <location evidence="2">Cell inner membrane</location>
        <topology evidence="2">Multi-pass membrane protein</topology>
    </subcellularLocation>
</comment>
<sequence>MPPKTNPALLIEGFLVQTKEYALLCIDPDGTISAWLGAAEEIFGYREDEVVGTPASRLFTPEDRAKGFDVHELEVARRNSRSEDDRWHVRKDGTRIWVTGSVEAIRDSRNQVIGFLKVARDRTDLRAYVDSLENQAQASRAALGRTRAFLRTLGHEMRNPMAPLQSAALILQKTSTDPRGQKATEILLNQIGTLRRLADDLMDASRLDSGQVRLELKTVDLRDMLKQACAGYQAAAREKGVDLQALLPSGALQVQIDPDRFQQVVANLLSNAIKYTPAGGSAWIKATEEGGYVVVRVEDNGLGIRPDLLPKLFDLFTRGDSARDVEPEGLGVGLAVVREITELHGGTVQARSPGPGKGSEFTVRLPVPG</sequence>
<dbReference type="FunFam" id="3.30.565.10:FF:000006">
    <property type="entry name" value="Sensor histidine kinase WalK"/>
    <property type="match status" value="1"/>
</dbReference>
<dbReference type="InterPro" id="IPR035965">
    <property type="entry name" value="PAS-like_dom_sf"/>
</dbReference>
<keyword evidence="5" id="KW-0808">Transferase</keyword>
<dbReference type="EMBL" id="CADCUX010000406">
    <property type="protein sequence ID" value="CAA9419681.1"/>
    <property type="molecule type" value="Genomic_DNA"/>
</dbReference>
<gene>
    <name evidence="11" type="ORF">AVDCRST_MAG51-1926</name>
</gene>
<organism evidence="11">
    <name type="scientific">uncultured Ramlibacter sp</name>
    <dbReference type="NCBI Taxonomy" id="260755"/>
    <lineage>
        <taxon>Bacteria</taxon>
        <taxon>Pseudomonadati</taxon>
        <taxon>Pseudomonadota</taxon>
        <taxon>Betaproteobacteria</taxon>
        <taxon>Burkholderiales</taxon>
        <taxon>Comamonadaceae</taxon>
        <taxon>Ramlibacter</taxon>
        <taxon>environmental samples</taxon>
    </lineage>
</organism>
<dbReference type="PRINTS" id="PR00344">
    <property type="entry name" value="BCTRLSENSOR"/>
</dbReference>
<evidence type="ECO:0000256" key="5">
    <source>
        <dbReference type="ARBA" id="ARBA00022679"/>
    </source>
</evidence>
<dbReference type="CDD" id="cd00075">
    <property type="entry name" value="HATPase"/>
    <property type="match status" value="1"/>
</dbReference>
<dbReference type="Pfam" id="PF02518">
    <property type="entry name" value="HATPase_c"/>
    <property type="match status" value="1"/>
</dbReference>
<dbReference type="CDD" id="cd00082">
    <property type="entry name" value="HisKA"/>
    <property type="match status" value="1"/>
</dbReference>
<dbReference type="Gene3D" id="3.30.450.20">
    <property type="entry name" value="PAS domain"/>
    <property type="match status" value="1"/>
</dbReference>
<dbReference type="SUPFAM" id="SSF55785">
    <property type="entry name" value="PYP-like sensor domain (PAS domain)"/>
    <property type="match status" value="1"/>
</dbReference>
<dbReference type="InterPro" id="IPR000700">
    <property type="entry name" value="PAS-assoc_C"/>
</dbReference>
<dbReference type="InterPro" id="IPR003661">
    <property type="entry name" value="HisK_dim/P_dom"/>
</dbReference>
<dbReference type="SMART" id="SM00086">
    <property type="entry name" value="PAC"/>
    <property type="match status" value="1"/>
</dbReference>
<dbReference type="SMART" id="SM00387">
    <property type="entry name" value="HATPase_c"/>
    <property type="match status" value="1"/>
</dbReference>
<dbReference type="InterPro" id="IPR000014">
    <property type="entry name" value="PAS"/>
</dbReference>
<feature type="region of interest" description="Disordered" evidence="7">
    <location>
        <begin position="346"/>
        <end position="369"/>
    </location>
</feature>
<dbReference type="PROSITE" id="PS50113">
    <property type="entry name" value="PAC"/>
    <property type="match status" value="1"/>
</dbReference>
<dbReference type="EC" id="2.7.13.3" evidence="3"/>
<name>A0A6J4PR86_9BURK</name>
<dbReference type="InterPro" id="IPR036890">
    <property type="entry name" value="HATPase_C_sf"/>
</dbReference>
<evidence type="ECO:0000256" key="2">
    <source>
        <dbReference type="ARBA" id="ARBA00004429"/>
    </source>
</evidence>
<dbReference type="AlphaFoldDB" id="A0A6J4PR86"/>
<evidence type="ECO:0000259" key="9">
    <source>
        <dbReference type="PROSITE" id="PS50112"/>
    </source>
</evidence>
<keyword evidence="6 11" id="KW-0418">Kinase</keyword>
<evidence type="ECO:0000313" key="11">
    <source>
        <dbReference type="EMBL" id="CAA9419681.1"/>
    </source>
</evidence>
<evidence type="ECO:0000259" key="8">
    <source>
        <dbReference type="PROSITE" id="PS50109"/>
    </source>
</evidence>
<dbReference type="PANTHER" id="PTHR43547:SF2">
    <property type="entry name" value="HYBRID SIGNAL TRANSDUCTION HISTIDINE KINASE C"/>
    <property type="match status" value="1"/>
</dbReference>
<dbReference type="InterPro" id="IPR005467">
    <property type="entry name" value="His_kinase_dom"/>
</dbReference>
<keyword evidence="4" id="KW-0597">Phosphoprotein</keyword>
<dbReference type="SMART" id="SM00388">
    <property type="entry name" value="HisKA"/>
    <property type="match status" value="1"/>
</dbReference>
<feature type="domain" description="PAC" evidence="10">
    <location>
        <begin position="82"/>
        <end position="134"/>
    </location>
</feature>
<evidence type="ECO:0000256" key="6">
    <source>
        <dbReference type="ARBA" id="ARBA00022777"/>
    </source>
</evidence>
<dbReference type="GO" id="GO:0006355">
    <property type="term" value="P:regulation of DNA-templated transcription"/>
    <property type="evidence" value="ECO:0007669"/>
    <property type="project" value="InterPro"/>
</dbReference>
<dbReference type="InterPro" id="IPR036097">
    <property type="entry name" value="HisK_dim/P_sf"/>
</dbReference>
<dbReference type="SUPFAM" id="SSF47384">
    <property type="entry name" value="Homodimeric domain of signal transducing histidine kinase"/>
    <property type="match status" value="1"/>
</dbReference>
<dbReference type="GO" id="GO:0005886">
    <property type="term" value="C:plasma membrane"/>
    <property type="evidence" value="ECO:0007669"/>
    <property type="project" value="UniProtKB-SubCell"/>
</dbReference>
<evidence type="ECO:0000256" key="1">
    <source>
        <dbReference type="ARBA" id="ARBA00000085"/>
    </source>
</evidence>
<accession>A0A6J4PR86</accession>
<dbReference type="InterPro" id="IPR004358">
    <property type="entry name" value="Sig_transdc_His_kin-like_C"/>
</dbReference>
<evidence type="ECO:0000259" key="10">
    <source>
        <dbReference type="PROSITE" id="PS50113"/>
    </source>
</evidence>
<dbReference type="Pfam" id="PF00512">
    <property type="entry name" value="HisKA"/>
    <property type="match status" value="1"/>
</dbReference>
<feature type="domain" description="Histidine kinase" evidence="8">
    <location>
        <begin position="152"/>
        <end position="369"/>
    </location>
</feature>
<dbReference type="CDD" id="cd00130">
    <property type="entry name" value="PAS"/>
    <property type="match status" value="1"/>
</dbReference>
<reference evidence="11" key="1">
    <citation type="submission" date="2020-02" db="EMBL/GenBank/DDBJ databases">
        <authorList>
            <person name="Meier V. D."/>
        </authorList>
    </citation>
    <scope>NUCLEOTIDE SEQUENCE</scope>
    <source>
        <strain evidence="11">AVDCRST_MAG51</strain>
    </source>
</reference>
<proteinExistence type="predicted"/>
<comment type="catalytic activity">
    <reaction evidence="1">
        <text>ATP + protein L-histidine = ADP + protein N-phospho-L-histidine.</text>
        <dbReference type="EC" id="2.7.13.3"/>
    </reaction>
</comment>
<dbReference type="InterPro" id="IPR001610">
    <property type="entry name" value="PAC"/>
</dbReference>